<feature type="active site" evidence="9">
    <location>
        <position position="118"/>
    </location>
</feature>
<evidence type="ECO:0000313" key="12">
    <source>
        <dbReference type="Proteomes" id="UP000594468"/>
    </source>
</evidence>
<feature type="active site" evidence="9">
    <location>
        <position position="137"/>
    </location>
</feature>
<dbReference type="EC" id="3.4.23.36" evidence="9"/>
<evidence type="ECO:0000256" key="3">
    <source>
        <dbReference type="ARBA" id="ARBA00022670"/>
    </source>
</evidence>
<evidence type="ECO:0000256" key="10">
    <source>
        <dbReference type="RuleBase" id="RU004181"/>
    </source>
</evidence>
<comment type="caution">
    <text evidence="9">Lacks conserved residue(s) required for the propagation of feature annotation.</text>
</comment>
<dbReference type="UniPathway" id="UPA00665"/>
<protein>
    <recommendedName>
        <fullName evidence="9">Lipoprotein signal peptidase</fullName>
        <ecNumber evidence="9">3.4.23.36</ecNumber>
    </recommendedName>
    <alternativeName>
        <fullName evidence="9">Prolipoprotein signal peptidase</fullName>
    </alternativeName>
    <alternativeName>
        <fullName evidence="9">Signal peptidase II</fullName>
        <shortName evidence="9">SPase II</shortName>
    </alternativeName>
</protein>
<dbReference type="NCBIfam" id="TIGR00077">
    <property type="entry name" value="lspA"/>
    <property type="match status" value="1"/>
</dbReference>
<evidence type="ECO:0000256" key="4">
    <source>
        <dbReference type="ARBA" id="ARBA00022692"/>
    </source>
</evidence>
<evidence type="ECO:0000256" key="2">
    <source>
        <dbReference type="ARBA" id="ARBA00022475"/>
    </source>
</evidence>
<keyword evidence="2 9" id="KW-1003">Cell membrane</keyword>
<proteinExistence type="inferred from homology"/>
<gene>
    <name evidence="9 11" type="primary">lspA</name>
    <name evidence="11" type="ORF">G4Y79_11165</name>
</gene>
<dbReference type="GO" id="GO:0004190">
    <property type="term" value="F:aspartic-type endopeptidase activity"/>
    <property type="evidence" value="ECO:0007669"/>
    <property type="project" value="UniProtKB-UniRule"/>
</dbReference>
<evidence type="ECO:0000256" key="8">
    <source>
        <dbReference type="ARBA" id="ARBA00023136"/>
    </source>
</evidence>
<evidence type="ECO:0000256" key="9">
    <source>
        <dbReference type="HAMAP-Rule" id="MF_00161"/>
    </source>
</evidence>
<comment type="function">
    <text evidence="9">This protein specifically catalyzes the removal of signal peptides from prolipoproteins.</text>
</comment>
<sequence>MRRWVPFLLIVLAVLLLDQLSKQWVLENIALGETYLVIPQLHPYFQFTYSANTGAAFGIFPEAGALFQFLPLVIVVVMLYFVYRSGATDDIMRIGFGLAVGGALGNVIDRLQHGHVIDFFHVYIPQINLSNVSNFADHAIVLGVMILLVDNLWQERKNKTEAQVSPDEVSSGDA</sequence>
<dbReference type="AlphaFoldDB" id="A0A7S8IGQ0"/>
<dbReference type="Proteomes" id="UP000594468">
    <property type="component" value="Chromosome"/>
</dbReference>
<comment type="pathway">
    <text evidence="9">Protein modification; lipoprotein biosynthesis (signal peptide cleavage).</text>
</comment>
<dbReference type="HAMAP" id="MF_00161">
    <property type="entry name" value="LspA"/>
    <property type="match status" value="1"/>
</dbReference>
<dbReference type="InterPro" id="IPR001872">
    <property type="entry name" value="Peptidase_A8"/>
</dbReference>
<name>A0A7S8IGQ0_9CHLR</name>
<keyword evidence="5 9" id="KW-0064">Aspartyl protease</keyword>
<evidence type="ECO:0000256" key="1">
    <source>
        <dbReference type="ARBA" id="ARBA00006139"/>
    </source>
</evidence>
<dbReference type="PANTHER" id="PTHR33695">
    <property type="entry name" value="LIPOPROTEIN SIGNAL PEPTIDASE"/>
    <property type="match status" value="1"/>
</dbReference>
<dbReference type="GO" id="GO:0006508">
    <property type="term" value="P:proteolysis"/>
    <property type="evidence" value="ECO:0007669"/>
    <property type="project" value="UniProtKB-KW"/>
</dbReference>
<keyword evidence="12" id="KW-1185">Reference proteome</keyword>
<evidence type="ECO:0000256" key="5">
    <source>
        <dbReference type="ARBA" id="ARBA00022750"/>
    </source>
</evidence>
<comment type="catalytic activity">
    <reaction evidence="9">
        <text>Release of signal peptides from bacterial membrane prolipoproteins. Hydrolyzes -Xaa-Yaa-Zaa-|-(S,diacylglyceryl)Cys-, in which Xaa is hydrophobic (preferably Leu), and Yaa (Ala or Ser) and Zaa (Gly or Ala) have small, neutral side chains.</text>
        <dbReference type="EC" id="3.4.23.36"/>
    </reaction>
</comment>
<dbReference type="KEGG" id="pmet:G4Y79_11165"/>
<comment type="subcellular location">
    <subcellularLocation>
        <location evidence="9">Cell membrane</location>
        <topology evidence="9">Multi-pass membrane protein</topology>
    </subcellularLocation>
</comment>
<keyword evidence="4 9" id="KW-0812">Transmembrane</keyword>
<dbReference type="Pfam" id="PF01252">
    <property type="entry name" value="Peptidase_A8"/>
    <property type="match status" value="1"/>
</dbReference>
<keyword evidence="8 9" id="KW-0472">Membrane</keyword>
<evidence type="ECO:0000313" key="11">
    <source>
        <dbReference type="EMBL" id="QPC84899.1"/>
    </source>
</evidence>
<dbReference type="EMBL" id="CP062983">
    <property type="protein sequence ID" value="QPC84899.1"/>
    <property type="molecule type" value="Genomic_DNA"/>
</dbReference>
<feature type="transmembrane region" description="Helical" evidence="9">
    <location>
        <begin position="65"/>
        <end position="83"/>
    </location>
</feature>
<accession>A0A7S8IGQ0</accession>
<keyword evidence="6 9" id="KW-0378">Hydrolase</keyword>
<dbReference type="GO" id="GO:0005886">
    <property type="term" value="C:plasma membrane"/>
    <property type="evidence" value="ECO:0007669"/>
    <property type="project" value="UniProtKB-SubCell"/>
</dbReference>
<organism evidence="11 12">
    <name type="scientific">Phototrophicus methaneseepsis</name>
    <dbReference type="NCBI Taxonomy" id="2710758"/>
    <lineage>
        <taxon>Bacteria</taxon>
        <taxon>Bacillati</taxon>
        <taxon>Chloroflexota</taxon>
        <taxon>Candidatus Thermofontia</taxon>
        <taxon>Phototrophicales</taxon>
        <taxon>Phototrophicaceae</taxon>
        <taxon>Phototrophicus</taxon>
    </lineage>
</organism>
<reference evidence="11 12" key="1">
    <citation type="submission" date="2020-02" db="EMBL/GenBank/DDBJ databases">
        <authorList>
            <person name="Zheng R.K."/>
            <person name="Sun C.M."/>
        </authorList>
    </citation>
    <scope>NUCLEOTIDE SEQUENCE [LARGE SCALE GENOMIC DNA]</scope>
    <source>
        <strain evidence="12">rifampicinis</strain>
    </source>
</reference>
<keyword evidence="7 9" id="KW-1133">Transmembrane helix</keyword>
<keyword evidence="3 9" id="KW-0645">Protease</keyword>
<dbReference type="PANTHER" id="PTHR33695:SF1">
    <property type="entry name" value="LIPOPROTEIN SIGNAL PEPTIDASE"/>
    <property type="match status" value="1"/>
</dbReference>
<evidence type="ECO:0000256" key="6">
    <source>
        <dbReference type="ARBA" id="ARBA00022801"/>
    </source>
</evidence>
<comment type="similarity">
    <text evidence="1 9 10">Belongs to the peptidase A8 family.</text>
</comment>
<evidence type="ECO:0000256" key="7">
    <source>
        <dbReference type="ARBA" id="ARBA00022989"/>
    </source>
</evidence>
<dbReference type="RefSeq" id="WP_195172962.1">
    <property type="nucleotide sequence ID" value="NZ_CP062983.1"/>
</dbReference>
<dbReference type="PRINTS" id="PR00781">
    <property type="entry name" value="LIPOSIGPTASE"/>
</dbReference>